<feature type="region of interest" description="Disordered" evidence="1">
    <location>
        <begin position="50"/>
        <end position="75"/>
    </location>
</feature>
<evidence type="ECO:0000256" key="1">
    <source>
        <dbReference type="SAM" id="MobiDB-lite"/>
    </source>
</evidence>
<gene>
    <name evidence="2" type="ORF">CGI_10023585</name>
</gene>
<name>K1RB70_MAGGI</name>
<evidence type="ECO:0000313" key="3">
    <source>
        <dbReference type="EnsemblMetazoa" id="G427.1:cds"/>
    </source>
</evidence>
<dbReference type="AlphaFoldDB" id="K1RB70"/>
<dbReference type="EnsemblMetazoa" id="G427.1">
    <property type="protein sequence ID" value="G427.1:cds"/>
    <property type="gene ID" value="G427"/>
</dbReference>
<evidence type="ECO:0000313" key="4">
    <source>
        <dbReference type="Proteomes" id="UP000005408"/>
    </source>
</evidence>
<dbReference type="Proteomes" id="UP000005408">
    <property type="component" value="Unassembled WGS sequence"/>
</dbReference>
<evidence type="ECO:0000313" key="2">
    <source>
        <dbReference type="EMBL" id="EKC42983.1"/>
    </source>
</evidence>
<dbReference type="EMBL" id="JH815876">
    <property type="protein sequence ID" value="EKC42983.1"/>
    <property type="molecule type" value="Genomic_DNA"/>
</dbReference>
<organism evidence="2">
    <name type="scientific">Magallana gigas</name>
    <name type="common">Pacific oyster</name>
    <name type="synonym">Crassostrea gigas</name>
    <dbReference type="NCBI Taxonomy" id="29159"/>
    <lineage>
        <taxon>Eukaryota</taxon>
        <taxon>Metazoa</taxon>
        <taxon>Spiralia</taxon>
        <taxon>Lophotrochozoa</taxon>
        <taxon>Mollusca</taxon>
        <taxon>Bivalvia</taxon>
        <taxon>Autobranchia</taxon>
        <taxon>Pteriomorphia</taxon>
        <taxon>Ostreida</taxon>
        <taxon>Ostreoidea</taxon>
        <taxon>Ostreidae</taxon>
        <taxon>Magallana</taxon>
    </lineage>
</organism>
<keyword evidence="4" id="KW-1185">Reference proteome</keyword>
<dbReference type="HOGENOM" id="CLU_2456955_0_0_1"/>
<reference evidence="2" key="1">
    <citation type="journal article" date="2012" name="Nature">
        <title>The oyster genome reveals stress adaptation and complexity of shell formation.</title>
        <authorList>
            <person name="Zhang G."/>
            <person name="Fang X."/>
            <person name="Guo X."/>
            <person name="Li L."/>
            <person name="Luo R."/>
            <person name="Xu F."/>
            <person name="Yang P."/>
            <person name="Zhang L."/>
            <person name="Wang X."/>
            <person name="Qi H."/>
            <person name="Xiong Z."/>
            <person name="Que H."/>
            <person name="Xie Y."/>
            <person name="Holland P.W."/>
            <person name="Paps J."/>
            <person name="Zhu Y."/>
            <person name="Wu F."/>
            <person name="Chen Y."/>
            <person name="Wang J."/>
            <person name="Peng C."/>
            <person name="Meng J."/>
            <person name="Yang L."/>
            <person name="Liu J."/>
            <person name="Wen B."/>
            <person name="Zhang N."/>
            <person name="Huang Z."/>
            <person name="Zhu Q."/>
            <person name="Feng Y."/>
            <person name="Mount A."/>
            <person name="Hedgecock D."/>
            <person name="Xu Z."/>
            <person name="Liu Y."/>
            <person name="Domazet-Loso T."/>
            <person name="Du Y."/>
            <person name="Sun X."/>
            <person name="Zhang S."/>
            <person name="Liu B."/>
            <person name="Cheng P."/>
            <person name="Jiang X."/>
            <person name="Li J."/>
            <person name="Fan D."/>
            <person name="Wang W."/>
            <person name="Fu W."/>
            <person name="Wang T."/>
            <person name="Wang B."/>
            <person name="Zhang J."/>
            <person name="Peng Z."/>
            <person name="Li Y."/>
            <person name="Li N."/>
            <person name="Wang J."/>
            <person name="Chen M."/>
            <person name="He Y."/>
            <person name="Tan F."/>
            <person name="Song X."/>
            <person name="Zheng Q."/>
            <person name="Huang R."/>
            <person name="Yang H."/>
            <person name="Du X."/>
            <person name="Chen L."/>
            <person name="Yang M."/>
            <person name="Gaffney P.M."/>
            <person name="Wang S."/>
            <person name="Luo L."/>
            <person name="She Z."/>
            <person name="Ming Y."/>
            <person name="Huang W."/>
            <person name="Zhang S."/>
            <person name="Huang B."/>
            <person name="Zhang Y."/>
            <person name="Qu T."/>
            <person name="Ni P."/>
            <person name="Miao G."/>
            <person name="Wang J."/>
            <person name="Wang Q."/>
            <person name="Steinberg C.E."/>
            <person name="Wang H."/>
            <person name="Li N."/>
            <person name="Qian L."/>
            <person name="Zhang G."/>
            <person name="Li Y."/>
            <person name="Yang H."/>
            <person name="Liu X."/>
            <person name="Wang J."/>
            <person name="Yin Y."/>
            <person name="Wang J."/>
        </authorList>
    </citation>
    <scope>NUCLEOTIDE SEQUENCE [LARGE SCALE GENOMIC DNA]</scope>
    <source>
        <strain evidence="2">05x7-T-G4-1.051#20</strain>
    </source>
</reference>
<accession>K1RB70</accession>
<reference evidence="3" key="2">
    <citation type="submission" date="2022-08" db="UniProtKB">
        <authorList>
            <consortium name="EnsemblMetazoa"/>
        </authorList>
    </citation>
    <scope>IDENTIFICATION</scope>
    <source>
        <strain evidence="3">05x7-T-G4-1.051#20</strain>
    </source>
</reference>
<protein>
    <submittedName>
        <fullName evidence="2 3">Uncharacterized protein</fullName>
    </submittedName>
</protein>
<sequence>MVYDCRHKGSMFAIGPCEECKKKGPTERRTVRVVCTEKENKKLDCRVRWADDNAGDSPRDGDSDSERKKSPRSILKQRANCVIVIHDSD</sequence>
<feature type="compositionally biased region" description="Basic and acidic residues" evidence="1">
    <location>
        <begin position="50"/>
        <end position="68"/>
    </location>
</feature>
<proteinExistence type="predicted"/>